<gene>
    <name evidence="5" type="ORF">GCM10023169_25020</name>
</gene>
<dbReference type="Pfam" id="PF19581">
    <property type="entry name" value="Glyoxalase_7"/>
    <property type="match status" value="1"/>
</dbReference>
<dbReference type="Gene3D" id="3.10.180.10">
    <property type="entry name" value="2,3-Dihydroxybiphenyl 1,2-Dioxygenase, domain 1"/>
    <property type="match status" value="1"/>
</dbReference>
<comment type="similarity">
    <text evidence="1">Belongs to the bleomycin resistance protein family.</text>
</comment>
<dbReference type="PROSITE" id="PS51819">
    <property type="entry name" value="VOC"/>
    <property type="match status" value="1"/>
</dbReference>
<dbReference type="InterPro" id="IPR000335">
    <property type="entry name" value="Bleomycin-R"/>
</dbReference>
<organism evidence="5 6">
    <name type="scientific">Georgenia halophila</name>
    <dbReference type="NCBI Taxonomy" id="620889"/>
    <lineage>
        <taxon>Bacteria</taxon>
        <taxon>Bacillati</taxon>
        <taxon>Actinomycetota</taxon>
        <taxon>Actinomycetes</taxon>
        <taxon>Micrococcales</taxon>
        <taxon>Bogoriellaceae</taxon>
        <taxon>Georgenia</taxon>
    </lineage>
</organism>
<evidence type="ECO:0000313" key="5">
    <source>
        <dbReference type="EMBL" id="GAA4426351.1"/>
    </source>
</evidence>
<dbReference type="EMBL" id="BAABGN010000011">
    <property type="protein sequence ID" value="GAA4426351.1"/>
    <property type="molecule type" value="Genomic_DNA"/>
</dbReference>
<proteinExistence type="inferred from homology"/>
<dbReference type="InterPro" id="IPR037523">
    <property type="entry name" value="VOC_core"/>
</dbReference>
<feature type="domain" description="VOC" evidence="4">
    <location>
        <begin position="65"/>
        <end position="182"/>
    </location>
</feature>
<evidence type="ECO:0000313" key="6">
    <source>
        <dbReference type="Proteomes" id="UP001500622"/>
    </source>
</evidence>
<evidence type="ECO:0000256" key="3">
    <source>
        <dbReference type="ARBA" id="ARBA00023251"/>
    </source>
</evidence>
<evidence type="ECO:0000259" key="4">
    <source>
        <dbReference type="PROSITE" id="PS51819"/>
    </source>
</evidence>
<reference evidence="6" key="1">
    <citation type="journal article" date="2019" name="Int. J. Syst. Evol. Microbiol.">
        <title>The Global Catalogue of Microorganisms (GCM) 10K type strain sequencing project: providing services to taxonomists for standard genome sequencing and annotation.</title>
        <authorList>
            <consortium name="The Broad Institute Genomics Platform"/>
            <consortium name="The Broad Institute Genome Sequencing Center for Infectious Disease"/>
            <person name="Wu L."/>
            <person name="Ma J."/>
        </authorList>
    </citation>
    <scope>NUCLEOTIDE SEQUENCE [LARGE SCALE GENOMIC DNA]</scope>
    <source>
        <strain evidence="6">JCM 17810</strain>
    </source>
</reference>
<evidence type="ECO:0000256" key="2">
    <source>
        <dbReference type="ARBA" id="ARBA00021572"/>
    </source>
</evidence>
<keyword evidence="6" id="KW-1185">Reference proteome</keyword>
<accession>A0ABP8LCG6</accession>
<evidence type="ECO:0000256" key="1">
    <source>
        <dbReference type="ARBA" id="ARBA00011051"/>
    </source>
</evidence>
<comment type="caution">
    <text evidence="5">The sequence shown here is derived from an EMBL/GenBank/DDBJ whole genome shotgun (WGS) entry which is preliminary data.</text>
</comment>
<dbReference type="InterPro" id="IPR029068">
    <property type="entry name" value="Glyas_Bleomycin-R_OHBP_Dase"/>
</dbReference>
<protein>
    <recommendedName>
        <fullName evidence="2">Bleomycin resistance protein</fullName>
    </recommendedName>
</protein>
<keyword evidence="3" id="KW-0046">Antibiotic resistance</keyword>
<name>A0ABP8LCG6_9MICO</name>
<dbReference type="SUPFAM" id="SSF54593">
    <property type="entry name" value="Glyoxalase/Bleomycin resistance protein/Dihydroxybiphenyl dioxygenase"/>
    <property type="match status" value="1"/>
</dbReference>
<dbReference type="Proteomes" id="UP001500622">
    <property type="component" value="Unassembled WGS sequence"/>
</dbReference>
<dbReference type="InterPro" id="IPR045517">
    <property type="entry name" value="Glyoxalase_8"/>
</dbReference>
<dbReference type="Pfam" id="PF20066">
    <property type="entry name" value="Glyoxalase_8"/>
    <property type="match status" value="1"/>
</dbReference>
<sequence>MNDMMTTKAKRAARILRDDLAGTGVDITHSRALEIVAHQLGHRDWNTAAAVLDQSGHALDPSPTGMAHPVPVLRMLDERVAREFYVDYLGFVVEFEHRFEPGLPLYLRLRRDAFTLDLSEHHGDGTPGSVVWVPVVDVRALHRELHATTYSRLRPGIDDAAPGGPTLEAIDPFSNVIRFCQPAGRGKR</sequence>